<gene>
    <name evidence="2" type="ORF">BKA59DRAFT_512411</name>
</gene>
<feature type="region of interest" description="Disordered" evidence="1">
    <location>
        <begin position="20"/>
        <end position="56"/>
    </location>
</feature>
<evidence type="ECO:0000313" key="3">
    <source>
        <dbReference type="Proteomes" id="UP000813427"/>
    </source>
</evidence>
<keyword evidence="3" id="KW-1185">Reference proteome</keyword>
<comment type="caution">
    <text evidence="2">The sequence shown here is derived from an EMBL/GenBank/DDBJ whole genome shotgun (WGS) entry which is preliminary data.</text>
</comment>
<dbReference type="EMBL" id="JAGPXF010000004">
    <property type="protein sequence ID" value="KAH7246444.1"/>
    <property type="molecule type" value="Genomic_DNA"/>
</dbReference>
<dbReference type="AlphaFoldDB" id="A0A8K0S244"/>
<proteinExistence type="predicted"/>
<sequence length="88" mass="9138">MAPMRAILRPVVRMSLVRPQIRLKGTNPSHVQPDGNLGGPGGQQPAPASPGGPEALKRSWMPIAAAAGVLAGGVWIMLPSRGKSPEQI</sequence>
<evidence type="ECO:0000256" key="1">
    <source>
        <dbReference type="SAM" id="MobiDB-lite"/>
    </source>
</evidence>
<protein>
    <submittedName>
        <fullName evidence="2">Uncharacterized protein</fullName>
    </submittedName>
</protein>
<feature type="compositionally biased region" description="Low complexity" evidence="1">
    <location>
        <begin position="43"/>
        <end position="54"/>
    </location>
</feature>
<evidence type="ECO:0000313" key="2">
    <source>
        <dbReference type="EMBL" id="KAH7246444.1"/>
    </source>
</evidence>
<accession>A0A8K0S244</accession>
<dbReference type="OrthoDB" id="5094090at2759"/>
<name>A0A8K0S244_9HYPO</name>
<organism evidence="2 3">
    <name type="scientific">Fusarium tricinctum</name>
    <dbReference type="NCBI Taxonomy" id="61284"/>
    <lineage>
        <taxon>Eukaryota</taxon>
        <taxon>Fungi</taxon>
        <taxon>Dikarya</taxon>
        <taxon>Ascomycota</taxon>
        <taxon>Pezizomycotina</taxon>
        <taxon>Sordariomycetes</taxon>
        <taxon>Hypocreomycetidae</taxon>
        <taxon>Hypocreales</taxon>
        <taxon>Nectriaceae</taxon>
        <taxon>Fusarium</taxon>
        <taxon>Fusarium tricinctum species complex</taxon>
    </lineage>
</organism>
<reference evidence="2" key="1">
    <citation type="journal article" date="2021" name="Nat. Commun.">
        <title>Genetic determinants of endophytism in the Arabidopsis root mycobiome.</title>
        <authorList>
            <person name="Mesny F."/>
            <person name="Miyauchi S."/>
            <person name="Thiergart T."/>
            <person name="Pickel B."/>
            <person name="Atanasova L."/>
            <person name="Karlsson M."/>
            <person name="Huettel B."/>
            <person name="Barry K.W."/>
            <person name="Haridas S."/>
            <person name="Chen C."/>
            <person name="Bauer D."/>
            <person name="Andreopoulos W."/>
            <person name="Pangilinan J."/>
            <person name="LaButti K."/>
            <person name="Riley R."/>
            <person name="Lipzen A."/>
            <person name="Clum A."/>
            <person name="Drula E."/>
            <person name="Henrissat B."/>
            <person name="Kohler A."/>
            <person name="Grigoriev I.V."/>
            <person name="Martin F.M."/>
            <person name="Hacquard S."/>
        </authorList>
    </citation>
    <scope>NUCLEOTIDE SEQUENCE</scope>
    <source>
        <strain evidence="2">MPI-SDFR-AT-0068</strain>
    </source>
</reference>
<dbReference type="Proteomes" id="UP000813427">
    <property type="component" value="Unassembled WGS sequence"/>
</dbReference>